<accession>A0A0N7M2G2</accession>
<dbReference type="EMBL" id="CYSF01000019">
    <property type="protein sequence ID" value="CUH86019.1"/>
    <property type="molecule type" value="Genomic_DNA"/>
</dbReference>
<organism evidence="1 2">
    <name type="scientific">Thalassovita mediterranea</name>
    <dbReference type="NCBI Taxonomy" id="340021"/>
    <lineage>
        <taxon>Bacteria</taxon>
        <taxon>Pseudomonadati</taxon>
        <taxon>Pseudomonadota</taxon>
        <taxon>Alphaproteobacteria</taxon>
        <taxon>Rhodobacterales</taxon>
        <taxon>Roseobacteraceae</taxon>
        <taxon>Thalassovita</taxon>
    </lineage>
</organism>
<evidence type="ECO:0000313" key="2">
    <source>
        <dbReference type="Proteomes" id="UP000051681"/>
    </source>
</evidence>
<reference evidence="1 2" key="1">
    <citation type="submission" date="2015-09" db="EMBL/GenBank/DDBJ databases">
        <authorList>
            <consortium name="Swine Surveillance"/>
        </authorList>
    </citation>
    <scope>NUCLEOTIDE SEQUENCE [LARGE SCALE GENOMIC DNA]</scope>
    <source>
        <strain evidence="1 2">CECT 8383</strain>
    </source>
</reference>
<dbReference type="OrthoDB" id="9813050at2"/>
<protein>
    <submittedName>
        <fullName evidence="1">Abi-like protein</fullName>
    </submittedName>
</protein>
<sequence length="221" mass="25588">MYPPFTADEEHHLPNVLSAPRFATYLRETGNDRTRALHLYHWNLQVSAAFMVPLHVLEVALRNAIVEAIEAVHGGTWPWTQGFIRSLPNPRGPAYSPKRDLEGCAAQQPTAGKVVAELKFVFWEKMLTNRHQGRLWDDHFYAVFPDAPRGVAASQRRSELRSDIEAVRRLRNRIAHHEPVFPRTLQDDFDRIIRCIRWRNETTSNWVLEIETVRALLAVRP</sequence>
<dbReference type="STRING" id="340021.TM5383_03262"/>
<name>A0A0N7M2G2_9RHOB</name>
<dbReference type="Proteomes" id="UP000051681">
    <property type="component" value="Unassembled WGS sequence"/>
</dbReference>
<evidence type="ECO:0000313" key="1">
    <source>
        <dbReference type="EMBL" id="CUH86019.1"/>
    </source>
</evidence>
<keyword evidence="2" id="KW-1185">Reference proteome</keyword>
<gene>
    <name evidence="1" type="ORF">TM5383_03262</name>
</gene>
<dbReference type="AlphaFoldDB" id="A0A0N7M2G2"/>
<proteinExistence type="predicted"/>